<name>A0A4R7ZUX0_9FIRM</name>
<proteinExistence type="predicted"/>
<evidence type="ECO:0008006" key="3">
    <source>
        <dbReference type="Google" id="ProtNLM"/>
    </source>
</evidence>
<dbReference type="OrthoDB" id="3191381at2"/>
<dbReference type="RefSeq" id="WP_134169134.1">
    <property type="nucleotide sequence ID" value="NZ_SODD01000012.1"/>
</dbReference>
<evidence type="ECO:0000313" key="2">
    <source>
        <dbReference type="Proteomes" id="UP000294743"/>
    </source>
</evidence>
<sequence length="199" mass="23115">MNYVIIAFVVVALSTIVIQVLKRTQFKKLLTYLQTGDFKTFEAKIDTPLMKYLYPQFNRDYLRLNAYVLQGDEKKIEAGLQKLLSYKMSKKQKEDVYMKAFNYYVGVEKPGKAKEALDLVKTLDHPAMEAEAQRIYDIFMMKKSNYIDEMLEQFEMQDSTAKGVTAYLLSVQYENKGDKANAKKYADISKNLMEKNANK</sequence>
<dbReference type="EMBL" id="SODD01000012">
    <property type="protein sequence ID" value="TDW20578.1"/>
    <property type="molecule type" value="Genomic_DNA"/>
</dbReference>
<organism evidence="1 2">
    <name type="scientific">Breznakia blatticola</name>
    <dbReference type="NCBI Taxonomy" id="1754012"/>
    <lineage>
        <taxon>Bacteria</taxon>
        <taxon>Bacillati</taxon>
        <taxon>Bacillota</taxon>
        <taxon>Erysipelotrichia</taxon>
        <taxon>Erysipelotrichales</taxon>
        <taxon>Erysipelotrichaceae</taxon>
        <taxon>Breznakia</taxon>
    </lineage>
</organism>
<comment type="caution">
    <text evidence="1">The sequence shown here is derived from an EMBL/GenBank/DDBJ whole genome shotgun (WGS) entry which is preliminary data.</text>
</comment>
<reference evidence="1 2" key="1">
    <citation type="submission" date="2019-03" db="EMBL/GenBank/DDBJ databases">
        <title>Genomic Encyclopedia of Type Strains, Phase IV (KMG-IV): sequencing the most valuable type-strain genomes for metagenomic binning, comparative biology and taxonomic classification.</title>
        <authorList>
            <person name="Goeker M."/>
        </authorList>
    </citation>
    <scope>NUCLEOTIDE SEQUENCE [LARGE SCALE GENOMIC DNA]</scope>
    <source>
        <strain evidence="1 2">DSM 28867</strain>
    </source>
</reference>
<dbReference type="Proteomes" id="UP000294743">
    <property type="component" value="Unassembled WGS sequence"/>
</dbReference>
<accession>A0A4R7ZUX0</accession>
<protein>
    <recommendedName>
        <fullName evidence="3">Tetratricopeptide repeat protein</fullName>
    </recommendedName>
</protein>
<dbReference type="AlphaFoldDB" id="A0A4R7ZUX0"/>
<keyword evidence="2" id="KW-1185">Reference proteome</keyword>
<evidence type="ECO:0000313" key="1">
    <source>
        <dbReference type="EMBL" id="TDW20578.1"/>
    </source>
</evidence>
<gene>
    <name evidence="1" type="ORF">EDD63_11244</name>
</gene>